<dbReference type="Gene3D" id="1.25.10.10">
    <property type="entry name" value="Leucine-rich Repeat Variant"/>
    <property type="match status" value="1"/>
</dbReference>
<dbReference type="Proteomes" id="UP000324629">
    <property type="component" value="Unassembled WGS sequence"/>
</dbReference>
<dbReference type="InterPro" id="IPR011989">
    <property type="entry name" value="ARM-like"/>
</dbReference>
<feature type="transmembrane region" description="Helical" evidence="1">
    <location>
        <begin position="52"/>
        <end position="73"/>
    </location>
</feature>
<keyword evidence="3" id="KW-1185">Reference proteome</keyword>
<proteinExistence type="predicted"/>
<gene>
    <name evidence="2" type="ORF">DEA37_0011903</name>
</gene>
<accession>A0A5J4P0L6</accession>
<keyword evidence="1" id="KW-1133">Transmembrane helix</keyword>
<keyword evidence="1" id="KW-0472">Membrane</keyword>
<protein>
    <submittedName>
        <fullName evidence="2">Uncharacterized protein</fullName>
    </submittedName>
</protein>
<reference evidence="2 3" key="1">
    <citation type="journal article" date="2019" name="Gigascience">
        <title>Whole-genome sequence of the oriental lung fluke Paragonimus westermani.</title>
        <authorList>
            <person name="Oey H."/>
            <person name="Zakrzewski M."/>
            <person name="Narain K."/>
            <person name="Devi K.R."/>
            <person name="Agatsuma T."/>
            <person name="Nawaratna S."/>
            <person name="Gobert G.N."/>
            <person name="Jones M.K."/>
            <person name="Ragan M.A."/>
            <person name="McManus D.P."/>
            <person name="Krause L."/>
        </authorList>
    </citation>
    <scope>NUCLEOTIDE SEQUENCE [LARGE SCALE GENOMIC DNA]</scope>
    <source>
        <strain evidence="2 3">IND2009</strain>
    </source>
</reference>
<organism evidence="2 3">
    <name type="scientific">Paragonimus westermani</name>
    <dbReference type="NCBI Taxonomy" id="34504"/>
    <lineage>
        <taxon>Eukaryota</taxon>
        <taxon>Metazoa</taxon>
        <taxon>Spiralia</taxon>
        <taxon>Lophotrochozoa</taxon>
        <taxon>Platyhelminthes</taxon>
        <taxon>Trematoda</taxon>
        <taxon>Digenea</taxon>
        <taxon>Plagiorchiida</taxon>
        <taxon>Troglotremata</taxon>
        <taxon>Troglotrematidae</taxon>
        <taxon>Paragonimus</taxon>
    </lineage>
</organism>
<dbReference type="InterPro" id="IPR016024">
    <property type="entry name" value="ARM-type_fold"/>
</dbReference>
<comment type="caution">
    <text evidence="2">The sequence shown here is derived from an EMBL/GenBank/DDBJ whole genome shotgun (WGS) entry which is preliminary data.</text>
</comment>
<dbReference type="EMBL" id="QNGE01000207">
    <property type="protein sequence ID" value="KAA3681404.1"/>
    <property type="molecule type" value="Genomic_DNA"/>
</dbReference>
<evidence type="ECO:0000313" key="2">
    <source>
        <dbReference type="EMBL" id="KAA3681404.1"/>
    </source>
</evidence>
<dbReference type="AlphaFoldDB" id="A0A5J4P0L6"/>
<dbReference type="SUPFAM" id="SSF48371">
    <property type="entry name" value="ARM repeat"/>
    <property type="match status" value="1"/>
</dbReference>
<evidence type="ECO:0000256" key="1">
    <source>
        <dbReference type="SAM" id="Phobius"/>
    </source>
</evidence>
<evidence type="ECO:0000313" key="3">
    <source>
        <dbReference type="Proteomes" id="UP000324629"/>
    </source>
</evidence>
<sequence>MLRLKYPFWQEAKNQKYPIFHCLSMLKHFDWAHLMLGLRIFEIRWFGNTDGFHIYLLGFFVLVFLVTSTLTVLSPDEIKGNSGVISHSSPGLFQLSSNRTGGLTYGRTFLDSSYPSPTCQGTSKSDILTSDANQASENHLILVGNFKQTVSCHVKDLLKDCVHLSLRCLKTIFNNQHGCKRAFEHSQAITVVTFSLLHPNFG</sequence>
<name>A0A5J4P0L6_9TREM</name>
<keyword evidence="1" id="KW-0812">Transmembrane</keyword>